<proteinExistence type="predicted"/>
<evidence type="ECO:0008006" key="3">
    <source>
        <dbReference type="Google" id="ProtNLM"/>
    </source>
</evidence>
<evidence type="ECO:0000313" key="1">
    <source>
        <dbReference type="EMBL" id="RGE65068.1"/>
    </source>
</evidence>
<dbReference type="GeneID" id="97985632"/>
<dbReference type="AlphaFoldDB" id="A0A3E3IDC4"/>
<dbReference type="Proteomes" id="UP000260812">
    <property type="component" value="Unassembled WGS sequence"/>
</dbReference>
<evidence type="ECO:0000313" key="2">
    <source>
        <dbReference type="Proteomes" id="UP000260812"/>
    </source>
</evidence>
<name>A0A3E3IDC4_9FIRM</name>
<reference evidence="1" key="1">
    <citation type="submission" date="2018-08" db="EMBL/GenBank/DDBJ databases">
        <title>A genome reference for cultivated species of the human gut microbiota.</title>
        <authorList>
            <person name="Zou Y."/>
            <person name="Xue W."/>
            <person name="Luo G."/>
        </authorList>
    </citation>
    <scope>NUCLEOTIDE SEQUENCE [LARGE SCALE GENOMIC DNA]</scope>
    <source>
        <strain evidence="1">TF05-5AC</strain>
    </source>
</reference>
<organism evidence="1 2">
    <name type="scientific">Eisenbergiella massiliensis</name>
    <dbReference type="NCBI Taxonomy" id="1720294"/>
    <lineage>
        <taxon>Bacteria</taxon>
        <taxon>Bacillati</taxon>
        <taxon>Bacillota</taxon>
        <taxon>Clostridia</taxon>
        <taxon>Lachnospirales</taxon>
        <taxon>Lachnospiraceae</taxon>
        <taxon>Eisenbergiella</taxon>
    </lineage>
</organism>
<keyword evidence="2" id="KW-1185">Reference proteome</keyword>
<dbReference type="EMBL" id="QVLV01000001">
    <property type="protein sequence ID" value="RGE65068.1"/>
    <property type="molecule type" value="Genomic_DNA"/>
</dbReference>
<dbReference type="RefSeq" id="WP_117543492.1">
    <property type="nucleotide sequence ID" value="NZ_JBKUNB010000007.1"/>
</dbReference>
<accession>A0A3E3IDC4</accession>
<sequence>MKGKTAIGAALDAAGAKAQYDGHVKRILGNRQVLARILKGASEEFREYSPEEIVGWIEPDIEIEGTALRPGETGKGKLIITGDSTESRIPGEGTITYDIRFRVYVPGQGSRETVKLLMNVEAQKKFYLKYRIVTRGIFYGARMLSEQLDREFTDSEYGKLKKVYSIWICMNAPLHIGNALTEYWIGKRDIIGTMPEKKKNYDKLSVIIICLNEKSREKGGELHGFLNTLLSPRMNAARKKEVLLRDYGVEMEQEIGEELKRMCNLSEAIEENAMREGVRKGVRKGISLTKNIMRLAGEGKSEEEISALCGVSAKMVREIMKA</sequence>
<protein>
    <recommendedName>
        <fullName evidence="3">PD-(D/E)XK nuclease family transposase</fullName>
    </recommendedName>
</protein>
<gene>
    <name evidence="1" type="ORF">DXC51_01720</name>
</gene>
<comment type="caution">
    <text evidence="1">The sequence shown here is derived from an EMBL/GenBank/DDBJ whole genome shotgun (WGS) entry which is preliminary data.</text>
</comment>